<dbReference type="Gene3D" id="3.40.50.720">
    <property type="entry name" value="NAD(P)-binding Rossmann-like Domain"/>
    <property type="match status" value="1"/>
</dbReference>
<feature type="non-terminal residue" evidence="2">
    <location>
        <position position="1"/>
    </location>
</feature>
<accession>A0A6P0DWR7</accession>
<gene>
    <name evidence="2" type="ORF">GUK36_42060</name>
</gene>
<feature type="region of interest" description="Disordered" evidence="1">
    <location>
        <begin position="1"/>
        <end position="20"/>
    </location>
</feature>
<organism evidence="2 3">
    <name type="scientific">Rhizobium leguminosarum</name>
    <dbReference type="NCBI Taxonomy" id="384"/>
    <lineage>
        <taxon>Bacteria</taxon>
        <taxon>Pseudomonadati</taxon>
        <taxon>Pseudomonadota</taxon>
        <taxon>Alphaproteobacteria</taxon>
        <taxon>Hyphomicrobiales</taxon>
        <taxon>Rhizobiaceae</taxon>
        <taxon>Rhizobium/Agrobacterium group</taxon>
        <taxon>Rhizobium</taxon>
    </lineage>
</organism>
<protein>
    <submittedName>
        <fullName evidence="2">SDR family oxidoreductase</fullName>
    </submittedName>
</protein>
<evidence type="ECO:0000313" key="3">
    <source>
        <dbReference type="Proteomes" id="UP000471409"/>
    </source>
</evidence>
<dbReference type="AlphaFoldDB" id="A0A6P0DWR7"/>
<dbReference type="EMBL" id="WXXP01000914">
    <property type="protein sequence ID" value="NEK55816.1"/>
    <property type="molecule type" value="Genomic_DNA"/>
</dbReference>
<sequence>GISAEENFDRKRQGNPARRFGQPAEFGAVCAFLCSQHAGYLNAQNILLDGGSFPGTF</sequence>
<dbReference type="SUPFAM" id="SSF51735">
    <property type="entry name" value="NAD(P)-binding Rossmann-fold domains"/>
    <property type="match status" value="1"/>
</dbReference>
<dbReference type="InterPro" id="IPR002347">
    <property type="entry name" value="SDR_fam"/>
</dbReference>
<dbReference type="Pfam" id="PF13561">
    <property type="entry name" value="adh_short_C2"/>
    <property type="match status" value="1"/>
</dbReference>
<reference evidence="2 3" key="1">
    <citation type="submission" date="2020-01" db="EMBL/GenBank/DDBJ databases">
        <title>Rhizobium genotypes associated with high levels of biological nitrogen fixation by grain legumes in a temperate-maritime cropping system.</title>
        <authorList>
            <person name="Maluk M."/>
            <person name="Francesc Ferrando Molina F."/>
            <person name="Lopez Del Egido L."/>
            <person name="Lafos M."/>
            <person name="Langarica-Fuentes A."/>
            <person name="Gebre Yohannes G."/>
            <person name="Young M.W."/>
            <person name="Martin P."/>
            <person name="Gantlett R."/>
            <person name="Kenicer G."/>
            <person name="Hawes C."/>
            <person name="Begg G.S."/>
            <person name="Quilliam R.S."/>
            <person name="Squire G.R."/>
            <person name="Poole P.S."/>
            <person name="Young P.W."/>
            <person name="Iannetta P.M."/>
            <person name="James E.K."/>
        </authorList>
    </citation>
    <scope>NUCLEOTIDE SEQUENCE [LARGE SCALE GENOMIC DNA]</scope>
    <source>
        <strain evidence="2 3">JHI944</strain>
    </source>
</reference>
<evidence type="ECO:0000256" key="1">
    <source>
        <dbReference type="SAM" id="MobiDB-lite"/>
    </source>
</evidence>
<evidence type="ECO:0000313" key="2">
    <source>
        <dbReference type="EMBL" id="NEK55816.1"/>
    </source>
</evidence>
<dbReference type="InterPro" id="IPR036291">
    <property type="entry name" value="NAD(P)-bd_dom_sf"/>
</dbReference>
<name>A0A6P0DWR7_RHILE</name>
<proteinExistence type="predicted"/>
<comment type="caution">
    <text evidence="2">The sequence shown here is derived from an EMBL/GenBank/DDBJ whole genome shotgun (WGS) entry which is preliminary data.</text>
</comment>
<dbReference type="Proteomes" id="UP000471409">
    <property type="component" value="Unassembled WGS sequence"/>
</dbReference>